<dbReference type="CDD" id="cd08899">
    <property type="entry name" value="SRPBCC_CalC_Aha1-like_6"/>
    <property type="match status" value="1"/>
</dbReference>
<comment type="caution">
    <text evidence="3">The sequence shown here is derived from an EMBL/GenBank/DDBJ whole genome shotgun (WGS) entry which is preliminary data.</text>
</comment>
<keyword evidence="4" id="KW-1185">Reference proteome</keyword>
<dbReference type="AlphaFoldDB" id="A0A923RKQ8"/>
<proteinExistence type="inferred from homology"/>
<accession>A0A923RKQ8</accession>
<name>A0A923RKQ8_9BACI</name>
<reference evidence="3" key="1">
    <citation type="submission" date="2020-08" db="EMBL/GenBank/DDBJ databases">
        <title>Genome public.</title>
        <authorList>
            <person name="Liu C."/>
            <person name="Sun Q."/>
        </authorList>
    </citation>
    <scope>NUCLEOTIDE SEQUENCE</scope>
    <source>
        <strain evidence="3">BX22</strain>
    </source>
</reference>
<feature type="domain" description="Activator of Hsp90 ATPase homologue 1/2-like C-terminal" evidence="2">
    <location>
        <begin position="25"/>
        <end position="131"/>
    </location>
</feature>
<dbReference type="SUPFAM" id="SSF55961">
    <property type="entry name" value="Bet v1-like"/>
    <property type="match status" value="1"/>
</dbReference>
<dbReference type="InterPro" id="IPR013538">
    <property type="entry name" value="ASHA1/2-like_C"/>
</dbReference>
<evidence type="ECO:0000313" key="4">
    <source>
        <dbReference type="Proteomes" id="UP000637359"/>
    </source>
</evidence>
<dbReference type="InterPro" id="IPR023393">
    <property type="entry name" value="START-like_dom_sf"/>
</dbReference>
<dbReference type="Proteomes" id="UP000637359">
    <property type="component" value="Unassembled WGS sequence"/>
</dbReference>
<sequence>MLATIEKQSNELLVTFQRHLKQSKMDVWEMLTNNERLALWFDELRVIKLGKGGYLHFDLGNGTFQRIDIIDFEEYEILEFTWDDNFVRFELLEEPNGCNLVLIERITEITEHTAKDIAGWHVCLNVIQSILDNELINARKEQWEYWYEKYTKALNSLNSYL</sequence>
<comment type="similarity">
    <text evidence="1">Belongs to the AHA1 family.</text>
</comment>
<dbReference type="Gene3D" id="3.30.530.20">
    <property type="match status" value="1"/>
</dbReference>
<dbReference type="Pfam" id="PF08327">
    <property type="entry name" value="AHSA1"/>
    <property type="match status" value="1"/>
</dbReference>
<dbReference type="EMBL" id="JACOOL010000007">
    <property type="protein sequence ID" value="MBC5637447.1"/>
    <property type="molecule type" value="Genomic_DNA"/>
</dbReference>
<protein>
    <submittedName>
        <fullName evidence="3">SRPBCC family protein</fullName>
    </submittedName>
</protein>
<organism evidence="3 4">
    <name type="scientific">Ornithinibacillus hominis</name>
    <dbReference type="NCBI Taxonomy" id="2763055"/>
    <lineage>
        <taxon>Bacteria</taxon>
        <taxon>Bacillati</taxon>
        <taxon>Bacillota</taxon>
        <taxon>Bacilli</taxon>
        <taxon>Bacillales</taxon>
        <taxon>Bacillaceae</taxon>
        <taxon>Ornithinibacillus</taxon>
    </lineage>
</organism>
<dbReference type="RefSeq" id="WP_186870147.1">
    <property type="nucleotide sequence ID" value="NZ_JACOOL010000007.1"/>
</dbReference>
<gene>
    <name evidence="3" type="ORF">H8S33_11580</name>
</gene>
<evidence type="ECO:0000259" key="2">
    <source>
        <dbReference type="Pfam" id="PF08327"/>
    </source>
</evidence>
<evidence type="ECO:0000313" key="3">
    <source>
        <dbReference type="EMBL" id="MBC5637447.1"/>
    </source>
</evidence>
<evidence type="ECO:0000256" key="1">
    <source>
        <dbReference type="ARBA" id="ARBA00006817"/>
    </source>
</evidence>